<feature type="transmembrane region" description="Helical" evidence="6">
    <location>
        <begin position="60"/>
        <end position="79"/>
    </location>
</feature>
<feature type="transmembrane region" description="Helical" evidence="6">
    <location>
        <begin position="20"/>
        <end position="40"/>
    </location>
</feature>
<dbReference type="PROSITE" id="PS50850">
    <property type="entry name" value="MFS"/>
    <property type="match status" value="1"/>
</dbReference>
<evidence type="ECO:0000256" key="1">
    <source>
        <dbReference type="ARBA" id="ARBA00004651"/>
    </source>
</evidence>
<evidence type="ECO:0000313" key="9">
    <source>
        <dbReference type="Proteomes" id="UP001597399"/>
    </source>
</evidence>
<feature type="transmembrane region" description="Helical" evidence="6">
    <location>
        <begin position="120"/>
        <end position="139"/>
    </location>
</feature>
<dbReference type="PANTHER" id="PTHR42718">
    <property type="entry name" value="MAJOR FACILITATOR SUPERFAMILY MULTIDRUG TRANSPORTER MFSC"/>
    <property type="match status" value="1"/>
</dbReference>
<evidence type="ECO:0000259" key="7">
    <source>
        <dbReference type="PROSITE" id="PS50850"/>
    </source>
</evidence>
<evidence type="ECO:0000256" key="5">
    <source>
        <dbReference type="ARBA" id="ARBA00023136"/>
    </source>
</evidence>
<feature type="transmembrane region" description="Helical" evidence="6">
    <location>
        <begin position="91"/>
        <end position="114"/>
    </location>
</feature>
<accession>A0ABW5RYM7</accession>
<dbReference type="PRINTS" id="PR01036">
    <property type="entry name" value="TCRTETB"/>
</dbReference>
<dbReference type="Proteomes" id="UP001597399">
    <property type="component" value="Unassembled WGS sequence"/>
</dbReference>
<comment type="subcellular location">
    <subcellularLocation>
        <location evidence="1">Cell membrane</location>
        <topology evidence="1">Multi-pass membrane protein</topology>
    </subcellularLocation>
</comment>
<protein>
    <submittedName>
        <fullName evidence="8">MFS transporter</fullName>
    </submittedName>
</protein>
<feature type="transmembrane region" description="Helical" evidence="6">
    <location>
        <begin position="208"/>
        <end position="227"/>
    </location>
</feature>
<dbReference type="Gene3D" id="1.20.1250.20">
    <property type="entry name" value="MFS general substrate transporter like domains"/>
    <property type="match status" value="2"/>
</dbReference>
<keyword evidence="2" id="KW-0813">Transport</keyword>
<dbReference type="PANTHER" id="PTHR42718:SF9">
    <property type="entry name" value="MAJOR FACILITATOR SUPERFAMILY MULTIDRUG TRANSPORTER MFSC"/>
    <property type="match status" value="1"/>
</dbReference>
<reference evidence="9" key="1">
    <citation type="journal article" date="2019" name="Int. J. Syst. Evol. Microbiol.">
        <title>The Global Catalogue of Microorganisms (GCM) 10K type strain sequencing project: providing services to taxonomists for standard genome sequencing and annotation.</title>
        <authorList>
            <consortium name="The Broad Institute Genomics Platform"/>
            <consortium name="The Broad Institute Genome Sequencing Center for Infectious Disease"/>
            <person name="Wu L."/>
            <person name="Ma J."/>
        </authorList>
    </citation>
    <scope>NUCLEOTIDE SEQUENCE [LARGE SCALE GENOMIC DNA]</scope>
    <source>
        <strain evidence="9">TISTR 2466</strain>
    </source>
</reference>
<feature type="transmembrane region" description="Helical" evidence="6">
    <location>
        <begin position="272"/>
        <end position="296"/>
    </location>
</feature>
<dbReference type="EMBL" id="JBHUMQ010000003">
    <property type="protein sequence ID" value="MFD2692382.1"/>
    <property type="molecule type" value="Genomic_DNA"/>
</dbReference>
<feature type="transmembrane region" description="Helical" evidence="6">
    <location>
        <begin position="146"/>
        <end position="170"/>
    </location>
</feature>
<sequence>MNKSRALTYQDDPIVQKRRWLILISINMFTFMSTLDASIVNVALPQISRDLHLPIASSQWIVTIYLMTICVFILLFGRLGDMLGKIRIFKIGTALFVFGSLLCGFGLTLSFLLVGRIVQAIGASMTMANNFGIATDIFPKSERGRALGLIGTFVSLGSITGPGIGGLVVSTLSWNYIFWINIPIGLVVMILGWRVLPKDLFASKGRLDWAGTSIFGLFIIALFSGLLLGQHLGFSDGRILGLLFLSAGLLVLFIFVEWHIEQPMLRLRLFKNLMFSISIFCGYLVFLSNFCFNMIAPFYTQDILHLSAGHSGLLLMLFPMMMAVVAPFSGALSDKIGSEILTFIGLLVLVVAQIGLGFLNGKNSLIYAGILIALLGAGSGFFMSPNNSLVMSTVPKNQLGSAGSVNALIRNLGMISGITFATTLLFANMSRAAGHRVTGMIPGHPSIFLYGMHTVFLASAGICAFCAVITGVRLLTVRRQLHKTT</sequence>
<evidence type="ECO:0000256" key="4">
    <source>
        <dbReference type="ARBA" id="ARBA00022989"/>
    </source>
</evidence>
<name>A0ABW5RYM7_9BACL</name>
<feature type="transmembrane region" description="Helical" evidence="6">
    <location>
        <begin position="239"/>
        <end position="260"/>
    </location>
</feature>
<feature type="transmembrane region" description="Helical" evidence="6">
    <location>
        <begin position="405"/>
        <end position="427"/>
    </location>
</feature>
<dbReference type="SUPFAM" id="SSF103473">
    <property type="entry name" value="MFS general substrate transporter"/>
    <property type="match status" value="1"/>
</dbReference>
<proteinExistence type="predicted"/>
<evidence type="ECO:0000256" key="6">
    <source>
        <dbReference type="SAM" id="Phobius"/>
    </source>
</evidence>
<feature type="transmembrane region" description="Helical" evidence="6">
    <location>
        <begin position="308"/>
        <end position="328"/>
    </location>
</feature>
<evidence type="ECO:0000256" key="2">
    <source>
        <dbReference type="ARBA" id="ARBA00022448"/>
    </source>
</evidence>
<dbReference type="InterPro" id="IPR011701">
    <property type="entry name" value="MFS"/>
</dbReference>
<dbReference type="InterPro" id="IPR036259">
    <property type="entry name" value="MFS_trans_sf"/>
</dbReference>
<feature type="transmembrane region" description="Helical" evidence="6">
    <location>
        <begin position="447"/>
        <end position="475"/>
    </location>
</feature>
<evidence type="ECO:0000313" key="8">
    <source>
        <dbReference type="EMBL" id="MFD2692382.1"/>
    </source>
</evidence>
<keyword evidence="3 6" id="KW-0812">Transmembrane</keyword>
<dbReference type="CDD" id="cd17321">
    <property type="entry name" value="MFS_MMR_MDR_like"/>
    <property type="match status" value="1"/>
</dbReference>
<evidence type="ECO:0000256" key="3">
    <source>
        <dbReference type="ARBA" id="ARBA00022692"/>
    </source>
</evidence>
<keyword evidence="4 6" id="KW-1133">Transmembrane helix</keyword>
<feature type="transmembrane region" description="Helical" evidence="6">
    <location>
        <begin position="365"/>
        <end position="384"/>
    </location>
</feature>
<feature type="transmembrane region" description="Helical" evidence="6">
    <location>
        <begin position="340"/>
        <end position="359"/>
    </location>
</feature>
<dbReference type="Pfam" id="PF07690">
    <property type="entry name" value="MFS_1"/>
    <property type="match status" value="1"/>
</dbReference>
<comment type="caution">
    <text evidence="8">The sequence shown here is derived from an EMBL/GenBank/DDBJ whole genome shotgun (WGS) entry which is preliminary data.</text>
</comment>
<keyword evidence="5 6" id="KW-0472">Membrane</keyword>
<feature type="transmembrane region" description="Helical" evidence="6">
    <location>
        <begin position="176"/>
        <end position="196"/>
    </location>
</feature>
<organism evidence="8 9">
    <name type="scientific">Sporolactobacillus shoreicorticis</name>
    <dbReference type="NCBI Taxonomy" id="1923877"/>
    <lineage>
        <taxon>Bacteria</taxon>
        <taxon>Bacillati</taxon>
        <taxon>Bacillota</taxon>
        <taxon>Bacilli</taxon>
        <taxon>Bacillales</taxon>
        <taxon>Sporolactobacillaceae</taxon>
        <taxon>Sporolactobacillus</taxon>
    </lineage>
</organism>
<dbReference type="InterPro" id="IPR020846">
    <property type="entry name" value="MFS_dom"/>
</dbReference>
<feature type="domain" description="Major facilitator superfamily (MFS) profile" evidence="7">
    <location>
        <begin position="22"/>
        <end position="478"/>
    </location>
</feature>
<gene>
    <name evidence="8" type="ORF">ACFSUE_01815</name>
</gene>
<dbReference type="RefSeq" id="WP_253059349.1">
    <property type="nucleotide sequence ID" value="NZ_JAMXWM010000004.1"/>
</dbReference>
<keyword evidence="9" id="KW-1185">Reference proteome</keyword>